<name>A0ABN8NTG1_9CNID</name>
<comment type="caution">
    <text evidence="1">The sequence shown here is derived from an EMBL/GenBank/DDBJ whole genome shotgun (WGS) entry which is preliminary data.</text>
</comment>
<sequence>MPANVLKILRKNNDFQEVFVRVGEEWSVTEELFGKLEAFVSALYGAKKGTSDVYELRYAIFCTKKGEQKSHQPPRCRDCIKKHRQRANYQAAVWKNSLRNNEVPTSVGKGWFLKTDAHGERLETNWMDGSPAPRAVIELIACTHKKSCDEITRDCILHGLKCSS</sequence>
<dbReference type="EMBL" id="CALNXK010000031">
    <property type="protein sequence ID" value="CAH3117850.1"/>
    <property type="molecule type" value="Genomic_DNA"/>
</dbReference>
<dbReference type="PANTHER" id="PTHR46704">
    <property type="entry name" value="CXC DOMAIN-CONTAINING PROTEIN-RELATED"/>
    <property type="match status" value="1"/>
</dbReference>
<proteinExistence type="predicted"/>
<organism evidence="1 2">
    <name type="scientific">Porites lobata</name>
    <dbReference type="NCBI Taxonomy" id="104759"/>
    <lineage>
        <taxon>Eukaryota</taxon>
        <taxon>Metazoa</taxon>
        <taxon>Cnidaria</taxon>
        <taxon>Anthozoa</taxon>
        <taxon>Hexacorallia</taxon>
        <taxon>Scleractinia</taxon>
        <taxon>Fungiina</taxon>
        <taxon>Poritidae</taxon>
        <taxon>Porites</taxon>
    </lineage>
</organism>
<reference evidence="1 2" key="1">
    <citation type="submission" date="2022-05" db="EMBL/GenBank/DDBJ databases">
        <authorList>
            <consortium name="Genoscope - CEA"/>
            <person name="William W."/>
        </authorList>
    </citation>
    <scope>NUCLEOTIDE SEQUENCE [LARGE SCALE GENOMIC DNA]</scope>
</reference>
<protein>
    <submittedName>
        <fullName evidence="1">Uncharacterized protein</fullName>
    </submittedName>
</protein>
<accession>A0ABN8NTG1</accession>
<dbReference type="PANTHER" id="PTHR46704:SF9">
    <property type="entry name" value="BHLH DOMAIN-CONTAINING PROTEIN"/>
    <property type="match status" value="1"/>
</dbReference>
<evidence type="ECO:0000313" key="1">
    <source>
        <dbReference type="EMBL" id="CAH3117850.1"/>
    </source>
</evidence>
<evidence type="ECO:0000313" key="2">
    <source>
        <dbReference type="Proteomes" id="UP001159405"/>
    </source>
</evidence>
<dbReference type="Proteomes" id="UP001159405">
    <property type="component" value="Unassembled WGS sequence"/>
</dbReference>
<keyword evidence="2" id="KW-1185">Reference proteome</keyword>
<gene>
    <name evidence="1" type="ORF">PLOB_00026111</name>
</gene>